<keyword evidence="4" id="KW-0963">Cytoplasm</keyword>
<comment type="function">
    <text evidence="4">Peptide chain release factor 2 directs the termination of translation in response to the peptide chain termination codons UGA and UAA.</text>
</comment>
<feature type="domain" description="Peptide chain release factor" evidence="6">
    <location>
        <begin position="67"/>
        <end position="177"/>
    </location>
</feature>
<dbReference type="SUPFAM" id="SSF75620">
    <property type="entry name" value="Release factor"/>
    <property type="match status" value="1"/>
</dbReference>
<name>A0A1F7WBE3_9BACT</name>
<dbReference type="HAMAP" id="MF_00094">
    <property type="entry name" value="Rel_fac_2"/>
    <property type="match status" value="1"/>
</dbReference>
<dbReference type="PANTHER" id="PTHR43116:SF3">
    <property type="entry name" value="CLASS I PEPTIDE CHAIN RELEASE FACTOR"/>
    <property type="match status" value="1"/>
</dbReference>
<sequence>MRRGGYFDLDRVATEIKSLEWETQQPEFWSDNSRAQDISRRLAELQEFYSHWFNLRRDVSELDEFARLASEEDDSEAEQEIGQSLLDLQTKFDRLEFSTLMDGEFDLRDAIVAIHAGAGGTDAQDWAEMLLRMMMRYGERHSWEVKTLDLHRGGEAGIKSATISVSGRYAYGHLKAEAGVHRLVRLSPFNSDQLRQTSFALIEVLPDLGEAQEVEIGPKDLRIDTFLAGGHGGQGVQTTYSAVRITHLPTGLVVSCQNERSQVQNKETAMRILKARLHARMLAERDDEKKKLRGEFTSAEWGNQIRSYVLHPYQLVKDHRTKHETVDTAAVLDGDLDPFIEAYLRCSKGKSAAFDDASED</sequence>
<proteinExistence type="inferred from homology"/>
<evidence type="ECO:0000256" key="2">
    <source>
        <dbReference type="ARBA" id="ARBA00022481"/>
    </source>
</evidence>
<evidence type="ECO:0000256" key="3">
    <source>
        <dbReference type="ARBA" id="ARBA00022917"/>
    </source>
</evidence>
<dbReference type="Pfam" id="PF03462">
    <property type="entry name" value="PCRF"/>
    <property type="match status" value="1"/>
</dbReference>
<dbReference type="InterPro" id="IPR004374">
    <property type="entry name" value="PrfB"/>
</dbReference>
<dbReference type="Gene3D" id="3.30.160.20">
    <property type="match status" value="1"/>
</dbReference>
<dbReference type="Proteomes" id="UP000176988">
    <property type="component" value="Unassembled WGS sequence"/>
</dbReference>
<dbReference type="FunFam" id="3.30.160.20:FF:000004">
    <property type="entry name" value="Peptide chain release factor 1"/>
    <property type="match status" value="1"/>
</dbReference>
<comment type="PTM">
    <text evidence="4">Methylated by PrmC. Methylation increases the termination efficiency of RF2.</text>
</comment>
<reference evidence="7 8" key="1">
    <citation type="journal article" date="2016" name="Nat. Commun.">
        <title>Thousands of microbial genomes shed light on interconnected biogeochemical processes in an aquifer system.</title>
        <authorList>
            <person name="Anantharaman K."/>
            <person name="Brown C.T."/>
            <person name="Hug L.A."/>
            <person name="Sharon I."/>
            <person name="Castelle C.J."/>
            <person name="Probst A.J."/>
            <person name="Thomas B.C."/>
            <person name="Singh A."/>
            <person name="Wilkins M.J."/>
            <person name="Karaoz U."/>
            <person name="Brodie E.L."/>
            <person name="Williams K.H."/>
            <person name="Hubbard S.S."/>
            <person name="Banfield J.F."/>
        </authorList>
    </citation>
    <scope>NUCLEOTIDE SEQUENCE [LARGE SCALE GENOMIC DNA]</scope>
</reference>
<comment type="subcellular location">
    <subcellularLocation>
        <location evidence="4">Cytoplasm</location>
    </subcellularLocation>
</comment>
<evidence type="ECO:0000313" key="7">
    <source>
        <dbReference type="EMBL" id="OGM00136.1"/>
    </source>
</evidence>
<dbReference type="AlphaFoldDB" id="A0A1F7WBE3"/>
<dbReference type="GO" id="GO:0016149">
    <property type="term" value="F:translation release factor activity, codon specific"/>
    <property type="evidence" value="ECO:0007669"/>
    <property type="project" value="UniProtKB-UniRule"/>
</dbReference>
<dbReference type="Gene3D" id="3.30.70.1660">
    <property type="match status" value="1"/>
</dbReference>
<dbReference type="Pfam" id="PF00472">
    <property type="entry name" value="RF-1"/>
    <property type="match status" value="1"/>
</dbReference>
<dbReference type="STRING" id="1802424.A2480_03665"/>
<dbReference type="PANTHER" id="PTHR43116">
    <property type="entry name" value="PEPTIDE CHAIN RELEASE FACTOR 2"/>
    <property type="match status" value="1"/>
</dbReference>
<protein>
    <recommendedName>
        <fullName evidence="4 5">Peptide chain release factor 2</fullName>
        <shortName evidence="4">RF-2</shortName>
    </recommendedName>
</protein>
<comment type="caution">
    <text evidence="7">The sequence shown here is derived from an EMBL/GenBank/DDBJ whole genome shotgun (WGS) entry which is preliminary data.</text>
</comment>
<organism evidence="7 8">
    <name type="scientific">Candidatus Uhrbacteria bacterium RIFOXYC2_FULL_47_19</name>
    <dbReference type="NCBI Taxonomy" id="1802424"/>
    <lineage>
        <taxon>Bacteria</taxon>
        <taxon>Candidatus Uhriibacteriota</taxon>
    </lineage>
</organism>
<dbReference type="InterPro" id="IPR000352">
    <property type="entry name" value="Pep_chain_release_fac_I"/>
</dbReference>
<keyword evidence="3 4" id="KW-0648">Protein biosynthesis</keyword>
<gene>
    <name evidence="4" type="primary">prfB</name>
    <name evidence="7" type="ORF">A2480_03665</name>
</gene>
<evidence type="ECO:0000256" key="5">
    <source>
        <dbReference type="NCBIfam" id="TIGR00020"/>
    </source>
</evidence>
<dbReference type="GO" id="GO:0005737">
    <property type="term" value="C:cytoplasm"/>
    <property type="evidence" value="ECO:0007669"/>
    <property type="project" value="UniProtKB-SubCell"/>
</dbReference>
<dbReference type="EMBL" id="MGFG01000034">
    <property type="protein sequence ID" value="OGM00136.1"/>
    <property type="molecule type" value="Genomic_DNA"/>
</dbReference>
<keyword evidence="2 4" id="KW-0488">Methylation</keyword>
<dbReference type="InterPro" id="IPR045853">
    <property type="entry name" value="Pep_chain_release_fac_I_sf"/>
</dbReference>
<dbReference type="Gene3D" id="1.20.58.410">
    <property type="entry name" value="Release factor"/>
    <property type="match status" value="1"/>
</dbReference>
<evidence type="ECO:0000256" key="1">
    <source>
        <dbReference type="ARBA" id="ARBA00010835"/>
    </source>
</evidence>
<evidence type="ECO:0000313" key="8">
    <source>
        <dbReference type="Proteomes" id="UP000176988"/>
    </source>
</evidence>
<comment type="similarity">
    <text evidence="1 4">Belongs to the prokaryotic/mitochondrial release factor family.</text>
</comment>
<dbReference type="InterPro" id="IPR005139">
    <property type="entry name" value="PCRF"/>
</dbReference>
<evidence type="ECO:0000259" key="6">
    <source>
        <dbReference type="SMART" id="SM00937"/>
    </source>
</evidence>
<evidence type="ECO:0000256" key="4">
    <source>
        <dbReference type="HAMAP-Rule" id="MF_00094"/>
    </source>
</evidence>
<dbReference type="NCBIfam" id="TIGR00020">
    <property type="entry name" value="prfB"/>
    <property type="match status" value="1"/>
</dbReference>
<dbReference type="SMART" id="SM00937">
    <property type="entry name" value="PCRF"/>
    <property type="match status" value="1"/>
</dbReference>
<accession>A0A1F7WBE3</accession>
<feature type="modified residue" description="N5-methylglutamine" evidence="4">
    <location>
        <position position="234"/>
    </location>
</feature>